<comment type="caution">
    <text evidence="2">The sequence shown here is derived from an EMBL/GenBank/DDBJ whole genome shotgun (WGS) entry which is preliminary data.</text>
</comment>
<reference evidence="3" key="1">
    <citation type="journal article" date="2019" name="Int. J. Syst. Evol. Microbiol.">
        <title>The Global Catalogue of Microorganisms (GCM) 10K type strain sequencing project: providing services to taxonomists for standard genome sequencing and annotation.</title>
        <authorList>
            <consortium name="The Broad Institute Genomics Platform"/>
            <consortium name="The Broad Institute Genome Sequencing Center for Infectious Disease"/>
            <person name="Wu L."/>
            <person name="Ma J."/>
        </authorList>
    </citation>
    <scope>NUCLEOTIDE SEQUENCE [LARGE SCALE GENOMIC DNA]</scope>
    <source>
        <strain evidence="3">JCM 13249</strain>
    </source>
</reference>
<sequence>MVRIRDARPAGPPPQPATEPTRVERRISSRGSLTIAGQRIHVGMIHAGTTVTVEAADHTFRVYDGDELLTEVARTTGKTLVRFKVGKPEPPRQPTEQHPSDAHTR</sequence>
<evidence type="ECO:0000313" key="2">
    <source>
        <dbReference type="EMBL" id="GAA1767632.1"/>
    </source>
</evidence>
<evidence type="ECO:0000313" key="3">
    <source>
        <dbReference type="Proteomes" id="UP001500655"/>
    </source>
</evidence>
<evidence type="ECO:0000256" key="1">
    <source>
        <dbReference type="SAM" id="MobiDB-lite"/>
    </source>
</evidence>
<gene>
    <name evidence="2" type="ORF">GCM10009681_43380</name>
</gene>
<feature type="region of interest" description="Disordered" evidence="1">
    <location>
        <begin position="83"/>
        <end position="105"/>
    </location>
</feature>
<proteinExistence type="predicted"/>
<dbReference type="EMBL" id="BAAALS010000024">
    <property type="protein sequence ID" value="GAA1767632.1"/>
    <property type="molecule type" value="Genomic_DNA"/>
</dbReference>
<accession>A0ABP4X4Z4</accession>
<keyword evidence="3" id="KW-1185">Reference proteome</keyword>
<feature type="region of interest" description="Disordered" evidence="1">
    <location>
        <begin position="1"/>
        <end position="27"/>
    </location>
</feature>
<dbReference type="Proteomes" id="UP001500655">
    <property type="component" value="Unassembled WGS sequence"/>
</dbReference>
<protein>
    <submittedName>
        <fullName evidence="2">Uncharacterized protein</fullName>
    </submittedName>
</protein>
<name>A0ABP4X4Z4_9ACTN</name>
<organism evidence="2 3">
    <name type="scientific">Luedemannella helvata</name>
    <dbReference type="NCBI Taxonomy" id="349315"/>
    <lineage>
        <taxon>Bacteria</taxon>
        <taxon>Bacillati</taxon>
        <taxon>Actinomycetota</taxon>
        <taxon>Actinomycetes</taxon>
        <taxon>Micromonosporales</taxon>
        <taxon>Micromonosporaceae</taxon>
        <taxon>Luedemannella</taxon>
    </lineage>
</organism>